<organism evidence="3 4">
    <name type="scientific">Nocardioides albertanoniae</name>
    <dbReference type="NCBI Taxonomy" id="1175486"/>
    <lineage>
        <taxon>Bacteria</taxon>
        <taxon>Bacillati</taxon>
        <taxon>Actinomycetota</taxon>
        <taxon>Actinomycetes</taxon>
        <taxon>Propionibacteriales</taxon>
        <taxon>Nocardioidaceae</taxon>
        <taxon>Nocardioides</taxon>
    </lineage>
</organism>
<protein>
    <submittedName>
        <fullName evidence="3">Peptidase M23-like protein</fullName>
    </submittedName>
</protein>
<keyword evidence="4" id="KW-1185">Reference proteome</keyword>
<feature type="domain" description="M23ase beta-sheet core" evidence="2">
    <location>
        <begin position="258"/>
        <end position="356"/>
    </location>
</feature>
<dbReference type="OrthoDB" id="5496837at2"/>
<dbReference type="InterPro" id="IPR016047">
    <property type="entry name" value="M23ase_b-sheet_dom"/>
</dbReference>
<feature type="signal peptide" evidence="1">
    <location>
        <begin position="1"/>
        <end position="21"/>
    </location>
</feature>
<dbReference type="CDD" id="cd12797">
    <property type="entry name" value="M23_peptidase"/>
    <property type="match status" value="1"/>
</dbReference>
<dbReference type="Proteomes" id="UP000320209">
    <property type="component" value="Unassembled WGS sequence"/>
</dbReference>
<gene>
    <name evidence="3" type="ORF">FB381_2759</name>
</gene>
<dbReference type="GO" id="GO:0004222">
    <property type="term" value="F:metalloendopeptidase activity"/>
    <property type="evidence" value="ECO:0007669"/>
    <property type="project" value="TreeGrafter"/>
</dbReference>
<proteinExistence type="predicted"/>
<name>A0A543A8N0_9ACTN</name>
<dbReference type="Pfam" id="PF01551">
    <property type="entry name" value="Peptidase_M23"/>
    <property type="match status" value="1"/>
</dbReference>
<evidence type="ECO:0000259" key="2">
    <source>
        <dbReference type="Pfam" id="PF01551"/>
    </source>
</evidence>
<sequence>MRKVLIVVVVFLVLIAPAAQASAFTLAVTFAAKPTWSCRLGETGPVPNSLTATAADGVKIRLDRSQLTHAATIVEVGGRTPGVGRDGVLVALMAALTESSLRMLANTSAWPQSASFPNDGNGGDHDSLGLFQMRPRAGWGTMAELMNSTYQARAFFGGQDGPNHGSPRGLRDIPGWRSLPKGAAAQAVEVSAFPDRYARFEPVAEQILDALTVRADRGANSPQVPETGQVVFPLPARTWTATSPFGMRTDPVTGAHTLHTGSDYAAPKGTPVLAAADGIVVFAGDVTSGYGHLILIKHTVNSATVHSGYAHMYAAGIHVRKGQRVTAGQHIADVGTDGKSTGPHLHFEIRPGGAYASPVDANNWLTEHGAASRSNSTSEELSESC</sequence>
<dbReference type="EMBL" id="VFOV01000001">
    <property type="protein sequence ID" value="TQL68860.1"/>
    <property type="molecule type" value="Genomic_DNA"/>
</dbReference>
<dbReference type="AlphaFoldDB" id="A0A543A8N0"/>
<dbReference type="Gene3D" id="2.70.70.10">
    <property type="entry name" value="Glucose Permease (Domain IIA)"/>
    <property type="match status" value="1"/>
</dbReference>
<feature type="chain" id="PRO_5038547963" evidence="1">
    <location>
        <begin position="22"/>
        <end position="385"/>
    </location>
</feature>
<evidence type="ECO:0000256" key="1">
    <source>
        <dbReference type="SAM" id="SignalP"/>
    </source>
</evidence>
<dbReference type="RefSeq" id="WP_141780793.1">
    <property type="nucleotide sequence ID" value="NZ_VFOV01000001.1"/>
</dbReference>
<dbReference type="InterPro" id="IPR011055">
    <property type="entry name" value="Dup_hybrid_motif"/>
</dbReference>
<evidence type="ECO:0000313" key="4">
    <source>
        <dbReference type="Proteomes" id="UP000320209"/>
    </source>
</evidence>
<dbReference type="PANTHER" id="PTHR21666">
    <property type="entry name" value="PEPTIDASE-RELATED"/>
    <property type="match status" value="1"/>
</dbReference>
<accession>A0A543A8N0</accession>
<dbReference type="SUPFAM" id="SSF51261">
    <property type="entry name" value="Duplicated hybrid motif"/>
    <property type="match status" value="1"/>
</dbReference>
<evidence type="ECO:0000313" key="3">
    <source>
        <dbReference type="EMBL" id="TQL68860.1"/>
    </source>
</evidence>
<comment type="caution">
    <text evidence="3">The sequence shown here is derived from an EMBL/GenBank/DDBJ whole genome shotgun (WGS) entry which is preliminary data.</text>
</comment>
<dbReference type="InterPro" id="IPR050570">
    <property type="entry name" value="Cell_wall_metabolism_enzyme"/>
</dbReference>
<keyword evidence="1" id="KW-0732">Signal</keyword>
<dbReference type="PANTHER" id="PTHR21666:SF270">
    <property type="entry name" value="MUREIN HYDROLASE ACTIVATOR ENVC"/>
    <property type="match status" value="1"/>
</dbReference>
<reference evidence="3 4" key="1">
    <citation type="submission" date="2019-06" db="EMBL/GenBank/DDBJ databases">
        <title>Sequencing the genomes of 1000 actinobacteria strains.</title>
        <authorList>
            <person name="Klenk H.-P."/>
        </authorList>
    </citation>
    <scope>NUCLEOTIDE SEQUENCE [LARGE SCALE GENOMIC DNA]</scope>
    <source>
        <strain evidence="3 4">DSM 25218</strain>
    </source>
</reference>